<gene>
    <name evidence="2" type="ORF">AAL_08174</name>
</gene>
<evidence type="ECO:0000313" key="3">
    <source>
        <dbReference type="Proteomes" id="UP000078544"/>
    </source>
</evidence>
<proteinExistence type="predicted"/>
<dbReference type="EMBL" id="AZGY01000031">
    <property type="protein sequence ID" value="KZZ88192.1"/>
    <property type="molecule type" value="Genomic_DNA"/>
</dbReference>
<evidence type="ECO:0000313" key="2">
    <source>
        <dbReference type="EMBL" id="KZZ88192.1"/>
    </source>
</evidence>
<evidence type="ECO:0000256" key="1">
    <source>
        <dbReference type="SAM" id="MobiDB-lite"/>
    </source>
</evidence>
<sequence length="97" mass="10307">METRPQSNELRGPTDKAKSDAALKRGTVSLLETLSTVTPYLSKDMVFVASAYMCALRSGRGPKIGWQIKVDSEFCSKPPSIGSPAVHGRLGASPRGG</sequence>
<reference evidence="2 3" key="1">
    <citation type="journal article" date="2016" name="Genome Biol. Evol.">
        <title>Divergent and convergent evolution of fungal pathogenicity.</title>
        <authorList>
            <person name="Shang Y."/>
            <person name="Xiao G."/>
            <person name="Zheng P."/>
            <person name="Cen K."/>
            <person name="Zhan S."/>
            <person name="Wang C."/>
        </authorList>
    </citation>
    <scope>NUCLEOTIDE SEQUENCE [LARGE SCALE GENOMIC DNA]</scope>
    <source>
        <strain evidence="2 3">RCEF 2490</strain>
    </source>
</reference>
<organism evidence="2 3">
    <name type="scientific">Moelleriella libera RCEF 2490</name>
    <dbReference type="NCBI Taxonomy" id="1081109"/>
    <lineage>
        <taxon>Eukaryota</taxon>
        <taxon>Fungi</taxon>
        <taxon>Dikarya</taxon>
        <taxon>Ascomycota</taxon>
        <taxon>Pezizomycotina</taxon>
        <taxon>Sordariomycetes</taxon>
        <taxon>Hypocreomycetidae</taxon>
        <taxon>Hypocreales</taxon>
        <taxon>Clavicipitaceae</taxon>
        <taxon>Moelleriella</taxon>
    </lineage>
</organism>
<feature type="region of interest" description="Disordered" evidence="1">
    <location>
        <begin position="1"/>
        <end position="21"/>
    </location>
</feature>
<dbReference type="AlphaFoldDB" id="A0A162IF29"/>
<feature type="compositionally biased region" description="Basic and acidic residues" evidence="1">
    <location>
        <begin position="12"/>
        <end position="21"/>
    </location>
</feature>
<dbReference type="Proteomes" id="UP000078544">
    <property type="component" value="Unassembled WGS sequence"/>
</dbReference>
<accession>A0A162IF29</accession>
<protein>
    <submittedName>
        <fullName evidence="2">Uncharacterized protein</fullName>
    </submittedName>
</protein>
<name>A0A162IF29_9HYPO</name>
<keyword evidence="3" id="KW-1185">Reference proteome</keyword>
<comment type="caution">
    <text evidence="2">The sequence shown here is derived from an EMBL/GenBank/DDBJ whole genome shotgun (WGS) entry which is preliminary data.</text>
</comment>